<dbReference type="EMBL" id="CP074371">
    <property type="protein sequence ID" value="QVI23009.1"/>
    <property type="molecule type" value="Genomic_DNA"/>
</dbReference>
<keyword evidence="1" id="KW-0560">Oxidoreductase</keyword>
<evidence type="ECO:0000313" key="2">
    <source>
        <dbReference type="Proteomes" id="UP000683310"/>
    </source>
</evidence>
<evidence type="ECO:0000313" key="1">
    <source>
        <dbReference type="EMBL" id="QVI23009.1"/>
    </source>
</evidence>
<protein>
    <submittedName>
        <fullName evidence="1">2OG-Fe dioxygenase family protein</fullName>
    </submittedName>
</protein>
<organism evidence="1 2">
    <name type="scientific">Nocardia tengchongensis</name>
    <dbReference type="NCBI Taxonomy" id="2055889"/>
    <lineage>
        <taxon>Bacteria</taxon>
        <taxon>Bacillati</taxon>
        <taxon>Actinomycetota</taxon>
        <taxon>Actinomycetes</taxon>
        <taxon>Mycobacteriales</taxon>
        <taxon>Nocardiaceae</taxon>
        <taxon>Nocardia</taxon>
    </lineage>
</organism>
<dbReference type="Gene3D" id="2.60.120.620">
    <property type="entry name" value="q2cbj1_9rhob like domain"/>
    <property type="match status" value="1"/>
</dbReference>
<keyword evidence="2" id="KW-1185">Reference proteome</keyword>
<dbReference type="InterPro" id="IPR018724">
    <property type="entry name" value="2OG-Fe_dioxygenase"/>
</dbReference>
<dbReference type="GO" id="GO:0051213">
    <property type="term" value="F:dioxygenase activity"/>
    <property type="evidence" value="ECO:0007669"/>
    <property type="project" value="UniProtKB-KW"/>
</dbReference>
<keyword evidence="1" id="KW-0223">Dioxygenase</keyword>
<accession>A0ABX8CTZ0</accession>
<proteinExistence type="predicted"/>
<name>A0ABX8CTZ0_9NOCA</name>
<dbReference type="Proteomes" id="UP000683310">
    <property type="component" value="Chromosome"/>
</dbReference>
<dbReference type="Pfam" id="PF10014">
    <property type="entry name" value="2OG-Fe_Oxy_2"/>
    <property type="match status" value="1"/>
</dbReference>
<gene>
    <name evidence="1" type="ORF">KHQ06_08765</name>
</gene>
<sequence>MRSADARHVPDSPGSWLLTATDLAVTPAEHGVLAAAFHADTRLDTCMPPGDDYRHRAYQCFALSVAERDLRIVPDPPPYWQSTEVNPLVGGIERRFALIPGEHPATAVVAKIIGGVAELLRTAGVLDARRTPRCLVDAHYIRILAPGEPAPEGIHRDGLLAGSAHLIARENITGGVSEIYDPPVDPASQPKLLRRFTLTEPLDSYAFDDERVLHYAGPIAAQAPGRTAYRDVLLIGFRPA</sequence>
<reference evidence="1 2" key="1">
    <citation type="submission" date="2021-04" db="EMBL/GenBank/DDBJ databases">
        <title>Nocardia tengchongensis.</title>
        <authorList>
            <person name="Zhuang k."/>
            <person name="Ran Y."/>
            <person name="Li W."/>
        </authorList>
    </citation>
    <scope>NUCLEOTIDE SEQUENCE [LARGE SCALE GENOMIC DNA]</scope>
    <source>
        <strain evidence="1 2">CFH S0057</strain>
    </source>
</reference>